<dbReference type="GeneID" id="32894751"/>
<keyword evidence="1" id="KW-1133">Transmembrane helix</keyword>
<organism evidence="2 3">
    <name type="scientific">Natrarchaeobaculum aegyptiacum</name>
    <dbReference type="NCBI Taxonomy" id="745377"/>
    <lineage>
        <taxon>Archaea</taxon>
        <taxon>Methanobacteriati</taxon>
        <taxon>Methanobacteriota</taxon>
        <taxon>Stenosarchaea group</taxon>
        <taxon>Halobacteria</taxon>
        <taxon>Halobacteriales</taxon>
        <taxon>Natrialbaceae</taxon>
        <taxon>Natrarchaeobaculum</taxon>
    </lineage>
</organism>
<dbReference type="EMBL" id="CP019893">
    <property type="protein sequence ID" value="ARS90322.1"/>
    <property type="molecule type" value="Genomic_DNA"/>
</dbReference>
<proteinExistence type="predicted"/>
<dbReference type="AlphaFoldDB" id="A0A2Z2HT45"/>
<keyword evidence="1" id="KW-0472">Membrane</keyword>
<evidence type="ECO:0000313" key="2">
    <source>
        <dbReference type="EMBL" id="ARS90322.1"/>
    </source>
</evidence>
<feature type="transmembrane region" description="Helical" evidence="1">
    <location>
        <begin position="39"/>
        <end position="64"/>
    </location>
</feature>
<keyword evidence="1" id="KW-0812">Transmembrane</keyword>
<evidence type="ECO:0008006" key="4">
    <source>
        <dbReference type="Google" id="ProtNLM"/>
    </source>
</evidence>
<keyword evidence="3" id="KW-1185">Reference proteome</keyword>
<dbReference type="Proteomes" id="UP000250088">
    <property type="component" value="Chromosome"/>
</dbReference>
<sequence>MSTELVAIGFGTIAVAIALLVGARHLYPRLELPPEALGTIRLLTATIAALLLLTGIGLVVVGLAG</sequence>
<gene>
    <name evidence="2" type="ORF">B1756_11700</name>
</gene>
<feature type="transmembrane region" description="Helical" evidence="1">
    <location>
        <begin position="6"/>
        <end position="27"/>
    </location>
</feature>
<protein>
    <recommendedName>
        <fullName evidence="4">Beta-ketoadipyl CoA thiolase</fullName>
    </recommendedName>
</protein>
<dbReference type="OrthoDB" id="205751at2157"/>
<dbReference type="KEGG" id="naj:B1756_11700"/>
<evidence type="ECO:0000256" key="1">
    <source>
        <dbReference type="SAM" id="Phobius"/>
    </source>
</evidence>
<dbReference type="RefSeq" id="WP_086888697.1">
    <property type="nucleotide sequence ID" value="NZ_CP019893.1"/>
</dbReference>
<name>A0A2Z2HT45_9EURY</name>
<accession>A0A2Z2HT45</accession>
<reference evidence="3" key="1">
    <citation type="submission" date="2017-02" db="EMBL/GenBank/DDBJ databases">
        <title>Natronthermophilus aegyptiacus gen. nov.,sp. nov., an aerobic, extremely halophilic alkalithermophilic archaeon isolated from the athalassohaline Wadi An Natrun, Egypt.</title>
        <authorList>
            <person name="Zhao B."/>
        </authorList>
    </citation>
    <scope>NUCLEOTIDE SEQUENCE [LARGE SCALE GENOMIC DNA]</scope>
    <source>
        <strain evidence="3">JW/NM-HA 15</strain>
    </source>
</reference>
<evidence type="ECO:0000313" key="3">
    <source>
        <dbReference type="Proteomes" id="UP000250088"/>
    </source>
</evidence>